<evidence type="ECO:0000313" key="9">
    <source>
        <dbReference type="EMBL" id="KAK6779930.1"/>
    </source>
</evidence>
<accession>A0AAN8T1G3</accession>
<dbReference type="GO" id="GO:0005634">
    <property type="term" value="C:nucleus"/>
    <property type="evidence" value="ECO:0007669"/>
    <property type="project" value="UniProtKB-SubCell"/>
</dbReference>
<feature type="compositionally biased region" description="Low complexity" evidence="7">
    <location>
        <begin position="40"/>
        <end position="51"/>
    </location>
</feature>
<dbReference type="PROSITE" id="PS51754">
    <property type="entry name" value="OVATE"/>
    <property type="match status" value="1"/>
</dbReference>
<comment type="subcellular location">
    <subcellularLocation>
        <location evidence="1 6">Nucleus</location>
    </subcellularLocation>
</comment>
<dbReference type="PANTHER" id="PTHR33057:SF151">
    <property type="entry name" value="TRANSCRIPTION REPRESSOR OFP1"/>
    <property type="match status" value="1"/>
</dbReference>
<evidence type="ECO:0000259" key="8">
    <source>
        <dbReference type="PROSITE" id="PS51754"/>
    </source>
</evidence>
<sequence length="290" mass="33287">MGNYRFKLSDMVPNVWFYKLKDMGKSRNRTRSQIKRKQTSSSTSLSSSSSSIFYSSSNLQQHHRKSYYFSRNLGPNNYHQTNVTLSKHIPTSNLVNFSETPSKSSKKRKNIMRRNTPKCVNSPFSSSSSEPQSSVHSPKSIILPPSHRRCNDHILDSVLKMDLPPIITKPKKNEEKTELKCITVKTEQSTSPKRRISVSSSSIGVKLRTKSPRIVSRKSVGEKTYAVVKSSKDPQKDFQESMVEMIVKNNIKTSKDLEELLACYLSLNSDHYHHLIIKVFKQIWFDIQLK</sequence>
<proteinExistence type="predicted"/>
<evidence type="ECO:0000313" key="10">
    <source>
        <dbReference type="Proteomes" id="UP001371456"/>
    </source>
</evidence>
<evidence type="ECO:0000256" key="3">
    <source>
        <dbReference type="ARBA" id="ARBA00023015"/>
    </source>
</evidence>
<evidence type="ECO:0000256" key="5">
    <source>
        <dbReference type="ARBA" id="ARBA00023242"/>
    </source>
</evidence>
<keyword evidence="4 6" id="KW-0804">Transcription</keyword>
<evidence type="ECO:0000256" key="6">
    <source>
        <dbReference type="RuleBase" id="RU367028"/>
    </source>
</evidence>
<feature type="compositionally biased region" description="Basic residues" evidence="7">
    <location>
        <begin position="104"/>
        <end position="116"/>
    </location>
</feature>
<evidence type="ECO:0000256" key="2">
    <source>
        <dbReference type="ARBA" id="ARBA00022491"/>
    </source>
</evidence>
<feature type="compositionally biased region" description="Basic residues" evidence="7">
    <location>
        <begin position="27"/>
        <end position="38"/>
    </location>
</feature>
<dbReference type="Pfam" id="PF13724">
    <property type="entry name" value="DNA_binding_2"/>
    <property type="match status" value="1"/>
</dbReference>
<feature type="domain" description="OVATE" evidence="8">
    <location>
        <begin position="227"/>
        <end position="286"/>
    </location>
</feature>
<dbReference type="Proteomes" id="UP001371456">
    <property type="component" value="Unassembled WGS sequence"/>
</dbReference>
<feature type="region of interest" description="Disordered" evidence="7">
    <location>
        <begin position="27"/>
        <end position="51"/>
    </location>
</feature>
<feature type="compositionally biased region" description="Polar residues" evidence="7">
    <location>
        <begin position="94"/>
        <end position="103"/>
    </location>
</feature>
<reference evidence="9 10" key="1">
    <citation type="submission" date="2024-02" db="EMBL/GenBank/DDBJ databases">
        <title>de novo genome assembly of Solanum bulbocastanum strain 11H21.</title>
        <authorList>
            <person name="Hosaka A.J."/>
        </authorList>
    </citation>
    <scope>NUCLEOTIDE SEQUENCE [LARGE SCALE GENOMIC DNA]</scope>
    <source>
        <tissue evidence="9">Young leaves</tissue>
    </source>
</reference>
<keyword evidence="10" id="KW-1185">Reference proteome</keyword>
<feature type="compositionally biased region" description="Low complexity" evidence="7">
    <location>
        <begin position="122"/>
        <end position="140"/>
    </location>
</feature>
<dbReference type="InterPro" id="IPR025830">
    <property type="entry name" value="DNA_bnd_dom_ovate"/>
</dbReference>
<dbReference type="EMBL" id="JBANQN010000009">
    <property type="protein sequence ID" value="KAK6779930.1"/>
    <property type="molecule type" value="Genomic_DNA"/>
</dbReference>
<keyword evidence="2 6" id="KW-0678">Repressor</keyword>
<protein>
    <recommendedName>
        <fullName evidence="6">Transcription repressor</fullName>
    </recommendedName>
    <alternativeName>
        <fullName evidence="6">Ovate family protein</fullName>
    </alternativeName>
</protein>
<comment type="function">
    <text evidence="6">Transcriptional repressor that regulates multiple aspects of plant growth and development.</text>
</comment>
<dbReference type="GO" id="GO:0003677">
    <property type="term" value="F:DNA binding"/>
    <property type="evidence" value="ECO:0007669"/>
    <property type="project" value="InterPro"/>
</dbReference>
<feature type="region of interest" description="Disordered" evidence="7">
    <location>
        <begin position="94"/>
        <end position="147"/>
    </location>
</feature>
<dbReference type="InterPro" id="IPR006458">
    <property type="entry name" value="Ovate_C"/>
</dbReference>
<dbReference type="NCBIfam" id="TIGR01568">
    <property type="entry name" value="A_thal_3678"/>
    <property type="match status" value="1"/>
</dbReference>
<dbReference type="Pfam" id="PF04844">
    <property type="entry name" value="Ovate"/>
    <property type="match status" value="1"/>
</dbReference>
<dbReference type="AlphaFoldDB" id="A0AAN8T1G3"/>
<keyword evidence="5 6" id="KW-0539">Nucleus</keyword>
<comment type="caution">
    <text evidence="9">The sequence shown here is derived from an EMBL/GenBank/DDBJ whole genome shotgun (WGS) entry which is preliminary data.</text>
</comment>
<gene>
    <name evidence="9" type="ORF">RDI58_022114</name>
</gene>
<evidence type="ECO:0000256" key="1">
    <source>
        <dbReference type="ARBA" id="ARBA00004123"/>
    </source>
</evidence>
<keyword evidence="3 6" id="KW-0805">Transcription regulation</keyword>
<name>A0AAN8T1G3_SOLBU</name>
<dbReference type="GO" id="GO:0045892">
    <property type="term" value="P:negative regulation of DNA-templated transcription"/>
    <property type="evidence" value="ECO:0007669"/>
    <property type="project" value="UniProtKB-UniRule"/>
</dbReference>
<dbReference type="PANTHER" id="PTHR33057">
    <property type="entry name" value="TRANSCRIPTION REPRESSOR OFP7-RELATED"/>
    <property type="match status" value="1"/>
</dbReference>
<dbReference type="InterPro" id="IPR038933">
    <property type="entry name" value="Ovate"/>
</dbReference>
<evidence type="ECO:0000256" key="4">
    <source>
        <dbReference type="ARBA" id="ARBA00023163"/>
    </source>
</evidence>
<organism evidence="9 10">
    <name type="scientific">Solanum bulbocastanum</name>
    <name type="common">Wild potato</name>
    <dbReference type="NCBI Taxonomy" id="147425"/>
    <lineage>
        <taxon>Eukaryota</taxon>
        <taxon>Viridiplantae</taxon>
        <taxon>Streptophyta</taxon>
        <taxon>Embryophyta</taxon>
        <taxon>Tracheophyta</taxon>
        <taxon>Spermatophyta</taxon>
        <taxon>Magnoliopsida</taxon>
        <taxon>eudicotyledons</taxon>
        <taxon>Gunneridae</taxon>
        <taxon>Pentapetalae</taxon>
        <taxon>asterids</taxon>
        <taxon>lamiids</taxon>
        <taxon>Solanales</taxon>
        <taxon>Solanaceae</taxon>
        <taxon>Solanoideae</taxon>
        <taxon>Solaneae</taxon>
        <taxon>Solanum</taxon>
    </lineage>
</organism>
<evidence type="ECO:0000256" key="7">
    <source>
        <dbReference type="SAM" id="MobiDB-lite"/>
    </source>
</evidence>